<dbReference type="PANTHER" id="PTHR16557">
    <property type="entry name" value="ALKYLATED DNA REPAIR PROTEIN ALKB-RELATED"/>
    <property type="match status" value="1"/>
</dbReference>
<feature type="region of interest" description="Disordered" evidence="7">
    <location>
        <begin position="351"/>
        <end position="376"/>
    </location>
</feature>
<dbReference type="InterPro" id="IPR037151">
    <property type="entry name" value="AlkB-like_sf"/>
</dbReference>
<comment type="cofactor">
    <cofactor evidence="6">
        <name>Fe(2+)</name>
        <dbReference type="ChEBI" id="CHEBI:29033"/>
    </cofactor>
    <text evidence="6">Binds 1 Fe(2+) ion per subunit.</text>
</comment>
<dbReference type="GO" id="GO:0035515">
    <property type="term" value="F:oxidative RNA demethylase activity"/>
    <property type="evidence" value="ECO:0007669"/>
    <property type="project" value="TreeGrafter"/>
</dbReference>
<feature type="compositionally biased region" description="Low complexity" evidence="7">
    <location>
        <begin position="364"/>
        <end position="376"/>
    </location>
</feature>
<keyword evidence="5 6" id="KW-0408">Iron</keyword>
<feature type="binding site" evidence="6">
    <location>
        <position position="463"/>
    </location>
    <ligand>
        <name>Fe cation</name>
        <dbReference type="ChEBI" id="CHEBI:24875"/>
        <note>catalytic</note>
    </ligand>
</feature>
<keyword evidence="2 6" id="KW-0479">Metal-binding</keyword>
<dbReference type="EMBL" id="FNXT01001222">
    <property type="protein sequence ID" value="SZX75003.1"/>
    <property type="molecule type" value="Genomic_DNA"/>
</dbReference>
<dbReference type="Pfam" id="PF13532">
    <property type="entry name" value="2OG-FeII_Oxy_2"/>
    <property type="match status" value="1"/>
</dbReference>
<dbReference type="Gene3D" id="2.60.120.590">
    <property type="entry name" value="Alpha-ketoglutarate-dependent dioxygenase AlkB-like"/>
    <property type="match status" value="1"/>
</dbReference>
<sequence>MAEGPYEHAEEASSLSETAFRNAEKKYQLHMQQRLKKRKNGRVRGGKLVAQPTDLSDVIDVRARGSSDGITVHTLQCTLPPVLQPHWSTASVIEQHNNQQQQQQCCGSSSVTALTFQSHPGLAVFPAALPLQLQLQLMRGAVAEWPEPPTRTNHTAAYGMQLRGLFDAAQAGLSLQQQLGVQQSPQQQRQQQEEQHVDGHHHQQQQQQQQIEQQQQQEIDQQQQQQHIEQQQQQHCQHPCRAGSTTAPGQCAAACSGCSSCCRAGSPASSTPPTAAAQQCGRGSSSSTVWAAGGSGPQASMLLRKLRWASLGPPYNWTLRVYEPHEPHTLLPSELVQLAEHFAALAARACSSSRSGSSGGGSRDSGAADADAAASPGSTPAAAAAAVFRPNVALVNYYHPGDTLNGHKDDVERDLLQPIVTMSLGCAAVFLMGGPSRQQQPTALLLRSGDVAVLGGPARACYHGVPRVLGSWEGVTNDVTDSVSSTVISGSSASGTCGEVQGELHKAVEVLGQAEYAAVLRHMQQCRVNISVRSSL</sequence>
<proteinExistence type="inferred from homology"/>
<gene>
    <name evidence="9" type="ORF">BQ4739_LOCUS15317</name>
</gene>
<evidence type="ECO:0000256" key="6">
    <source>
        <dbReference type="PIRSR" id="PIRSR604574-2"/>
    </source>
</evidence>
<evidence type="ECO:0000256" key="3">
    <source>
        <dbReference type="ARBA" id="ARBA00022964"/>
    </source>
</evidence>
<keyword evidence="10" id="KW-1185">Reference proteome</keyword>
<accession>A0A383WCP4</accession>
<evidence type="ECO:0000256" key="5">
    <source>
        <dbReference type="ARBA" id="ARBA00023004"/>
    </source>
</evidence>
<dbReference type="GO" id="GO:0008198">
    <property type="term" value="F:ferrous iron binding"/>
    <property type="evidence" value="ECO:0007669"/>
    <property type="project" value="TreeGrafter"/>
</dbReference>
<dbReference type="PANTHER" id="PTHR16557:SF11">
    <property type="entry name" value="ALPHA-KETOGLUTARATE-DEPENDENT DIOXYGENASE ALKB"/>
    <property type="match status" value="1"/>
</dbReference>
<dbReference type="SUPFAM" id="SSF51197">
    <property type="entry name" value="Clavaminate synthase-like"/>
    <property type="match status" value="1"/>
</dbReference>
<evidence type="ECO:0000256" key="1">
    <source>
        <dbReference type="ARBA" id="ARBA00007879"/>
    </source>
</evidence>
<evidence type="ECO:0000256" key="7">
    <source>
        <dbReference type="SAM" id="MobiDB-lite"/>
    </source>
</evidence>
<keyword evidence="3" id="KW-0223">Dioxygenase</keyword>
<evidence type="ECO:0000313" key="10">
    <source>
        <dbReference type="Proteomes" id="UP000256970"/>
    </source>
</evidence>
<feature type="region of interest" description="Disordered" evidence="7">
    <location>
        <begin position="177"/>
        <end position="226"/>
    </location>
</feature>
<dbReference type="Proteomes" id="UP000256970">
    <property type="component" value="Unassembled WGS sequence"/>
</dbReference>
<feature type="region of interest" description="Disordered" evidence="7">
    <location>
        <begin position="266"/>
        <end position="286"/>
    </location>
</feature>
<dbReference type="InterPro" id="IPR004574">
    <property type="entry name" value="Alkb"/>
</dbReference>
<evidence type="ECO:0000313" key="9">
    <source>
        <dbReference type="EMBL" id="SZX75003.1"/>
    </source>
</evidence>
<name>A0A383WCP4_TETOB</name>
<dbReference type="InterPro" id="IPR027450">
    <property type="entry name" value="AlkB-like"/>
</dbReference>
<evidence type="ECO:0000256" key="2">
    <source>
        <dbReference type="ARBA" id="ARBA00022723"/>
    </source>
</evidence>
<evidence type="ECO:0000259" key="8">
    <source>
        <dbReference type="PROSITE" id="PS51471"/>
    </source>
</evidence>
<feature type="binding site" evidence="6">
    <location>
        <position position="407"/>
    </location>
    <ligand>
        <name>Fe cation</name>
        <dbReference type="ChEBI" id="CHEBI:24875"/>
        <note>catalytic</note>
    </ligand>
</feature>
<feature type="compositionally biased region" description="Low complexity" evidence="7">
    <location>
        <begin position="204"/>
        <end position="226"/>
    </location>
</feature>
<dbReference type="GO" id="GO:0005737">
    <property type="term" value="C:cytoplasm"/>
    <property type="evidence" value="ECO:0007669"/>
    <property type="project" value="TreeGrafter"/>
</dbReference>
<keyword evidence="4" id="KW-0560">Oxidoreductase</keyword>
<protein>
    <recommendedName>
        <fullName evidence="8">Fe2OG dioxygenase domain-containing protein</fullName>
    </recommendedName>
</protein>
<dbReference type="GO" id="GO:0035516">
    <property type="term" value="F:broad specificity oxidative DNA demethylase activity"/>
    <property type="evidence" value="ECO:0007669"/>
    <property type="project" value="TreeGrafter"/>
</dbReference>
<organism evidence="9 10">
    <name type="scientific">Tetradesmus obliquus</name>
    <name type="common">Green alga</name>
    <name type="synonym">Acutodesmus obliquus</name>
    <dbReference type="NCBI Taxonomy" id="3088"/>
    <lineage>
        <taxon>Eukaryota</taxon>
        <taxon>Viridiplantae</taxon>
        <taxon>Chlorophyta</taxon>
        <taxon>core chlorophytes</taxon>
        <taxon>Chlorophyceae</taxon>
        <taxon>CS clade</taxon>
        <taxon>Sphaeropleales</taxon>
        <taxon>Scenedesmaceae</taxon>
        <taxon>Tetradesmus</taxon>
    </lineage>
</organism>
<dbReference type="AlphaFoldDB" id="A0A383WCP4"/>
<feature type="compositionally biased region" description="Basic and acidic residues" evidence="7">
    <location>
        <begin position="191"/>
        <end position="201"/>
    </location>
</feature>
<comment type="similarity">
    <text evidence="1">Belongs to the alkB family.</text>
</comment>
<dbReference type="STRING" id="3088.A0A383WCP4"/>
<feature type="compositionally biased region" description="Low complexity" evidence="7">
    <location>
        <begin position="266"/>
        <end position="277"/>
    </location>
</feature>
<dbReference type="GO" id="GO:0035513">
    <property type="term" value="P:oxidative RNA demethylation"/>
    <property type="evidence" value="ECO:0007669"/>
    <property type="project" value="TreeGrafter"/>
</dbReference>
<reference evidence="9 10" key="1">
    <citation type="submission" date="2016-10" db="EMBL/GenBank/DDBJ databases">
        <authorList>
            <person name="Cai Z."/>
        </authorList>
    </citation>
    <scope>NUCLEOTIDE SEQUENCE [LARGE SCALE GENOMIC DNA]</scope>
</reference>
<evidence type="ECO:0000256" key="4">
    <source>
        <dbReference type="ARBA" id="ARBA00023002"/>
    </source>
</evidence>
<dbReference type="InterPro" id="IPR005123">
    <property type="entry name" value="Oxoglu/Fe-dep_dioxygenase_dom"/>
</dbReference>
<feature type="compositionally biased region" description="Low complexity" evidence="7">
    <location>
        <begin position="177"/>
        <end position="190"/>
    </location>
</feature>
<feature type="binding site" evidence="6">
    <location>
        <position position="409"/>
    </location>
    <ligand>
        <name>Fe cation</name>
        <dbReference type="ChEBI" id="CHEBI:24875"/>
        <note>catalytic</note>
    </ligand>
</feature>
<feature type="domain" description="Fe2OG dioxygenase" evidence="8">
    <location>
        <begin position="389"/>
        <end position="536"/>
    </location>
</feature>
<dbReference type="PROSITE" id="PS51471">
    <property type="entry name" value="FE2OG_OXY"/>
    <property type="match status" value="1"/>
</dbReference>